<keyword evidence="3" id="KW-1185">Reference proteome</keyword>
<sequence>MPDAGPSATFGNNMLAGENAGEVQTGTHGVGKRFLNPKTSFLVNKTVSNIDQKVSNIGQGVPYLTNIAVLGLFYFRNSK</sequence>
<name>A0A1S2VRI8_9BACT</name>
<gene>
    <name evidence="2" type="ORF">BLX24_06625</name>
</gene>
<evidence type="ECO:0000313" key="2">
    <source>
        <dbReference type="EMBL" id="OIN60488.1"/>
    </source>
</evidence>
<dbReference type="EMBL" id="MORL01000002">
    <property type="protein sequence ID" value="OIN60488.1"/>
    <property type="molecule type" value="Genomic_DNA"/>
</dbReference>
<comment type="caution">
    <text evidence="2">The sequence shown here is derived from an EMBL/GenBank/DDBJ whole genome shotgun (WGS) entry which is preliminary data.</text>
</comment>
<protein>
    <submittedName>
        <fullName evidence="2">Uncharacterized protein</fullName>
    </submittedName>
</protein>
<proteinExistence type="predicted"/>
<dbReference type="AlphaFoldDB" id="A0A1S2VRI8"/>
<accession>A0A1S2VRI8</accession>
<evidence type="ECO:0000313" key="3">
    <source>
        <dbReference type="Proteomes" id="UP000181790"/>
    </source>
</evidence>
<feature type="region of interest" description="Disordered" evidence="1">
    <location>
        <begin position="1"/>
        <end position="29"/>
    </location>
</feature>
<reference evidence="2 3" key="1">
    <citation type="submission" date="2016-10" db="EMBL/GenBank/DDBJ databases">
        <title>Arsenicibacter rosenii gen. nov., sp. nov., an efficient arsenic-methylating bacterium isolated from an arsenic-contaminated paddy soil.</title>
        <authorList>
            <person name="Huang K."/>
        </authorList>
    </citation>
    <scope>NUCLEOTIDE SEQUENCE [LARGE SCALE GENOMIC DNA]</scope>
    <source>
        <strain evidence="2 3">SM-1</strain>
    </source>
</reference>
<organism evidence="2 3">
    <name type="scientific">Arsenicibacter rosenii</name>
    <dbReference type="NCBI Taxonomy" id="1750698"/>
    <lineage>
        <taxon>Bacteria</taxon>
        <taxon>Pseudomonadati</taxon>
        <taxon>Bacteroidota</taxon>
        <taxon>Cytophagia</taxon>
        <taxon>Cytophagales</taxon>
        <taxon>Spirosomataceae</taxon>
        <taxon>Arsenicibacter</taxon>
    </lineage>
</organism>
<dbReference type="Proteomes" id="UP000181790">
    <property type="component" value="Unassembled WGS sequence"/>
</dbReference>
<evidence type="ECO:0000256" key="1">
    <source>
        <dbReference type="SAM" id="MobiDB-lite"/>
    </source>
</evidence>